<evidence type="ECO:0000313" key="2">
    <source>
        <dbReference type="Proteomes" id="UP000054251"/>
    </source>
</evidence>
<reference evidence="1 2" key="1">
    <citation type="submission" date="2015-11" db="EMBL/GenBank/DDBJ databases">
        <title>The genome of Debaryomyces fabryi.</title>
        <authorList>
            <person name="Tafer H."/>
            <person name="Lopandic K."/>
        </authorList>
    </citation>
    <scope>NUCLEOTIDE SEQUENCE [LARGE SCALE GENOMIC DNA]</scope>
    <source>
        <strain evidence="1 2">CBS 789</strain>
    </source>
</reference>
<dbReference type="OrthoDB" id="4026683at2759"/>
<evidence type="ECO:0000313" key="1">
    <source>
        <dbReference type="EMBL" id="KSA03667.1"/>
    </source>
</evidence>
<dbReference type="AlphaFoldDB" id="A0A0V1Q5B5"/>
<dbReference type="Proteomes" id="UP000054251">
    <property type="component" value="Unassembled WGS sequence"/>
</dbReference>
<dbReference type="RefSeq" id="XP_015469769.1">
    <property type="nucleotide sequence ID" value="XM_015609472.1"/>
</dbReference>
<keyword evidence="2" id="KW-1185">Reference proteome</keyword>
<protein>
    <submittedName>
        <fullName evidence="1">Uncharacterized protein</fullName>
    </submittedName>
</protein>
<name>A0A0V1Q5B5_9ASCO</name>
<sequence>MSLPLAHNRKLFYDVKNEGRDAFIEKKDQKIKCIPICNCNCNLGKDLIIFTSGETIDAYTKATQISKRSENFDHFLEIQRRGLAMPLLEMKFRTRSKFGSKKLFTVNKFTPPPTDKRRLFNRNKDKFNFCTIFKDSKKDYDRYTFKFEPNSQDLSENFETYLFMHHNIAISDVPKTGKLNERFRWTRTYKNRNLPYTYTLCMLAAEQPSMVDNMDSTNIELDPQNVFFTLPPDQHMNLGSPHVIANLIHLSYSRAPYAIQRTARLDIKIPKDRRNLESESINSVTMDELILITNSVIFKYFEETNRTFKQALENLANCNFMSFGTYA</sequence>
<dbReference type="GeneID" id="26837651"/>
<gene>
    <name evidence="1" type="ORF">AC631_00642</name>
</gene>
<dbReference type="EMBL" id="LMYN01000007">
    <property type="protein sequence ID" value="KSA03667.1"/>
    <property type="molecule type" value="Genomic_DNA"/>
</dbReference>
<organism evidence="1 2">
    <name type="scientific">Debaryomyces fabryi</name>
    <dbReference type="NCBI Taxonomy" id="58627"/>
    <lineage>
        <taxon>Eukaryota</taxon>
        <taxon>Fungi</taxon>
        <taxon>Dikarya</taxon>
        <taxon>Ascomycota</taxon>
        <taxon>Saccharomycotina</taxon>
        <taxon>Pichiomycetes</taxon>
        <taxon>Debaryomycetaceae</taxon>
        <taxon>Debaryomyces</taxon>
    </lineage>
</organism>
<accession>A0A0V1Q5B5</accession>
<comment type="caution">
    <text evidence="1">The sequence shown here is derived from an EMBL/GenBank/DDBJ whole genome shotgun (WGS) entry which is preliminary data.</text>
</comment>
<proteinExistence type="predicted"/>